<evidence type="ECO:0000256" key="5">
    <source>
        <dbReference type="ARBA" id="ARBA00022692"/>
    </source>
</evidence>
<evidence type="ECO:0000313" key="15">
    <source>
        <dbReference type="EMBL" id="MER2493504.1"/>
    </source>
</evidence>
<dbReference type="InterPro" id="IPR036942">
    <property type="entry name" value="Beta-barrel_TonB_sf"/>
</dbReference>
<evidence type="ECO:0000256" key="7">
    <source>
        <dbReference type="ARBA" id="ARBA00023065"/>
    </source>
</evidence>
<evidence type="ECO:0000256" key="11">
    <source>
        <dbReference type="PROSITE-ProRule" id="PRU01360"/>
    </source>
</evidence>
<reference evidence="15 16" key="1">
    <citation type="submission" date="2024-06" db="EMBL/GenBank/DDBJ databases">
        <authorList>
            <person name="Chen R.Y."/>
        </authorList>
    </citation>
    <scope>NUCLEOTIDE SEQUENCE [LARGE SCALE GENOMIC DNA]</scope>
    <source>
        <strain evidence="15 16">D2</strain>
    </source>
</reference>
<dbReference type="Pfam" id="PF00593">
    <property type="entry name" value="TonB_dep_Rec_b-barrel"/>
    <property type="match status" value="1"/>
</dbReference>
<comment type="caution">
    <text evidence="15">The sequence shown here is derived from an EMBL/GenBank/DDBJ whole genome shotgun (WGS) entry which is preliminary data.</text>
</comment>
<evidence type="ECO:0000259" key="13">
    <source>
        <dbReference type="Pfam" id="PF00593"/>
    </source>
</evidence>
<dbReference type="Pfam" id="PF07715">
    <property type="entry name" value="Plug"/>
    <property type="match status" value="1"/>
</dbReference>
<keyword evidence="7" id="KW-0406">Ion transport</keyword>
<dbReference type="PROSITE" id="PS52016">
    <property type="entry name" value="TONB_DEPENDENT_REC_3"/>
    <property type="match status" value="1"/>
</dbReference>
<evidence type="ECO:0000256" key="12">
    <source>
        <dbReference type="RuleBase" id="RU003357"/>
    </source>
</evidence>
<evidence type="ECO:0000256" key="8">
    <source>
        <dbReference type="ARBA" id="ARBA00023077"/>
    </source>
</evidence>
<keyword evidence="9 11" id="KW-0472">Membrane</keyword>
<dbReference type="InterPro" id="IPR000531">
    <property type="entry name" value="Beta-barrel_TonB"/>
</dbReference>
<feature type="domain" description="TonB-dependent receptor plug" evidence="14">
    <location>
        <begin position="55"/>
        <end position="162"/>
    </location>
</feature>
<dbReference type="EMBL" id="JBELOE010000265">
    <property type="protein sequence ID" value="MER2493504.1"/>
    <property type="molecule type" value="Genomic_DNA"/>
</dbReference>
<evidence type="ECO:0000256" key="9">
    <source>
        <dbReference type="ARBA" id="ARBA00023136"/>
    </source>
</evidence>
<keyword evidence="5 11" id="KW-0812">Transmembrane</keyword>
<evidence type="ECO:0000259" key="14">
    <source>
        <dbReference type="Pfam" id="PF07715"/>
    </source>
</evidence>
<comment type="subcellular location">
    <subcellularLocation>
        <location evidence="1 11">Cell outer membrane</location>
        <topology evidence="1 11">Multi-pass membrane protein</topology>
    </subcellularLocation>
</comment>
<sequence length="769" mass="85834">MRKQGFLTLSTLISGVMYHSVVSAEGLDETQDKMDSADIEIIKVHSERQPKELKYVANSISIYTADDINNFNLKDSTDLSTLSPNVKITQNAAEGTPPAISIRGVSLLDYNTANTAPVAVYVDDIVGGSVNNQIVNLFDMKQAEVLKGPQGTLFGRNTTGGAILLYSQTPTAKQEGYITLGAGTDQYQKLEGAYNLPVSENSAFRLAASHIDYQYTSENQHPTSPQAGLMQNNYRLMFKTEQQNWDLLVKLHAEDWKGIVKPPANLGVMGENCNVSTLGSTNCFDALGFNTGSNDFHKINVDNHSPHETDGKGASIHFNWDITNNLQLVSLTGYNSLQRYSAFNCDASPSDFCNGALGVDTDTLSQELRLVLDTDQYKWTNGVFYLSEKIEQDNFNDIFRDLRGTGLVPNAFTTLFLYDNQLETNAYSYFSEVDYQLTQKWSLAAGARYTDEKTQYHTVSDVDTVLDNALNDEQVLASIGCENSGATYGDDYFSAKCGNWNLNGEVADTHLSGNLSLKYTTAQQDIFYYRLASGYKSGGYNAGLLASKEEAESSEYGAEELLAHEVGTKLSWQTWHTFVQGALFYYDYRNQQVFQNRESKVEGAPPIQVLDNVGRSEIYGIDIDVFTRPLEGLTFRAGIGYLPKAEGTFSDETTDIESKRRLPLASRWNINAQSVYEVGALKFNLNVEHQSEFYFDQNQNPYASQQSFTVWNGAVTYSFNQHLDLSLWGRNLTNVEYSHLKFDLVNFLGMLEDFRADGRRVGLNLTYKI</sequence>
<keyword evidence="16" id="KW-1185">Reference proteome</keyword>
<evidence type="ECO:0000256" key="6">
    <source>
        <dbReference type="ARBA" id="ARBA00023004"/>
    </source>
</evidence>
<keyword evidence="4" id="KW-0410">Iron transport</keyword>
<dbReference type="Proteomes" id="UP001467690">
    <property type="component" value="Unassembled WGS sequence"/>
</dbReference>
<dbReference type="Gene3D" id="2.40.170.20">
    <property type="entry name" value="TonB-dependent receptor, beta-barrel domain"/>
    <property type="match status" value="1"/>
</dbReference>
<evidence type="ECO:0000256" key="3">
    <source>
        <dbReference type="ARBA" id="ARBA00022452"/>
    </source>
</evidence>
<keyword evidence="8 12" id="KW-0798">TonB box</keyword>
<dbReference type="RefSeq" id="WP_350402651.1">
    <property type="nucleotide sequence ID" value="NZ_JBELOE010000265.1"/>
</dbReference>
<evidence type="ECO:0000256" key="10">
    <source>
        <dbReference type="ARBA" id="ARBA00023237"/>
    </source>
</evidence>
<evidence type="ECO:0000256" key="4">
    <source>
        <dbReference type="ARBA" id="ARBA00022496"/>
    </source>
</evidence>
<evidence type="ECO:0000256" key="1">
    <source>
        <dbReference type="ARBA" id="ARBA00004571"/>
    </source>
</evidence>
<proteinExistence type="inferred from homology"/>
<keyword evidence="3 11" id="KW-1134">Transmembrane beta strand</keyword>
<feature type="domain" description="TonB-dependent receptor-like beta-barrel" evidence="13">
    <location>
        <begin position="294"/>
        <end position="732"/>
    </location>
</feature>
<keyword evidence="2 11" id="KW-0813">Transport</keyword>
<evidence type="ECO:0000256" key="2">
    <source>
        <dbReference type="ARBA" id="ARBA00022448"/>
    </source>
</evidence>
<keyword evidence="10 11" id="KW-0998">Cell outer membrane</keyword>
<keyword evidence="6" id="KW-0408">Iron</keyword>
<dbReference type="PANTHER" id="PTHR32552:SF81">
    <property type="entry name" value="TONB-DEPENDENT OUTER MEMBRANE RECEPTOR"/>
    <property type="match status" value="1"/>
</dbReference>
<dbReference type="PANTHER" id="PTHR32552">
    <property type="entry name" value="FERRICHROME IRON RECEPTOR-RELATED"/>
    <property type="match status" value="1"/>
</dbReference>
<name>A0ABV1RKP3_9ALTE</name>
<organism evidence="15 16">
    <name type="scientific">Catenovulum sediminis</name>
    <dbReference type="NCBI Taxonomy" id="1740262"/>
    <lineage>
        <taxon>Bacteria</taxon>
        <taxon>Pseudomonadati</taxon>
        <taxon>Pseudomonadota</taxon>
        <taxon>Gammaproteobacteria</taxon>
        <taxon>Alteromonadales</taxon>
        <taxon>Alteromonadaceae</taxon>
        <taxon>Catenovulum</taxon>
    </lineage>
</organism>
<accession>A0ABV1RKP3</accession>
<gene>
    <name evidence="15" type="ORF">ABS311_16620</name>
</gene>
<comment type="similarity">
    <text evidence="11 12">Belongs to the TonB-dependent receptor family.</text>
</comment>
<dbReference type="InterPro" id="IPR039426">
    <property type="entry name" value="TonB-dep_rcpt-like"/>
</dbReference>
<protein>
    <submittedName>
        <fullName evidence="15">TonB-dependent receptor</fullName>
    </submittedName>
</protein>
<evidence type="ECO:0000313" key="16">
    <source>
        <dbReference type="Proteomes" id="UP001467690"/>
    </source>
</evidence>
<dbReference type="InterPro" id="IPR012910">
    <property type="entry name" value="Plug_dom"/>
</dbReference>
<dbReference type="SUPFAM" id="SSF56935">
    <property type="entry name" value="Porins"/>
    <property type="match status" value="1"/>
</dbReference>
<keyword evidence="15" id="KW-0675">Receptor</keyword>